<feature type="region of interest" description="Disordered" evidence="1">
    <location>
        <begin position="723"/>
        <end position="744"/>
    </location>
</feature>
<dbReference type="GO" id="GO:0008237">
    <property type="term" value="F:metallopeptidase activity"/>
    <property type="evidence" value="ECO:0007669"/>
    <property type="project" value="InterPro"/>
</dbReference>
<keyword evidence="3" id="KW-1185">Reference proteome</keyword>
<dbReference type="EMBL" id="CP127295">
    <property type="protein sequence ID" value="WIX99848.1"/>
    <property type="molecule type" value="Genomic_DNA"/>
</dbReference>
<evidence type="ECO:0000313" key="3">
    <source>
        <dbReference type="Proteomes" id="UP001239397"/>
    </source>
</evidence>
<dbReference type="KEGG" id="amog:QRX60_38225"/>
<organism evidence="2 3">
    <name type="scientific">Amycolatopsis mongoliensis</name>
    <dbReference type="NCBI Taxonomy" id="715475"/>
    <lineage>
        <taxon>Bacteria</taxon>
        <taxon>Bacillati</taxon>
        <taxon>Actinomycetota</taxon>
        <taxon>Actinomycetes</taxon>
        <taxon>Pseudonocardiales</taxon>
        <taxon>Pseudonocardiaceae</taxon>
        <taxon>Amycolatopsis</taxon>
    </lineage>
</organism>
<dbReference type="Proteomes" id="UP001239397">
    <property type="component" value="Chromosome"/>
</dbReference>
<dbReference type="Gene3D" id="3.40.390.10">
    <property type="entry name" value="Collagenase (Catalytic Domain)"/>
    <property type="match status" value="1"/>
</dbReference>
<protein>
    <submittedName>
        <fullName evidence="2">Uncharacterized protein</fullName>
    </submittedName>
</protein>
<reference evidence="2 3" key="1">
    <citation type="submission" date="2023-06" db="EMBL/GenBank/DDBJ databases">
        <authorList>
            <person name="Oyuntsetseg B."/>
            <person name="Kim S.B."/>
        </authorList>
    </citation>
    <scope>NUCLEOTIDE SEQUENCE [LARGE SCALE GENOMIC DNA]</scope>
    <source>
        <strain evidence="2 3">4-36</strain>
    </source>
</reference>
<sequence length="850" mass="91706">MTIARLKWADTAATDLHLMPGLSSPELVRLLRVDDLTDATLTQDQPLPADAKVTFKPQLKTGVDHGIEVTAAGEVTVKTLALRGHSFLLGVSLDQDPAITTRIRIHVHEKVSSLWLTPARLTVRQGSAQARFSVLGLFDQVLDGTVVVSEGVIGDITNWSPFRAPNANELTYVHLARTTTAALTWSATGGPITVDARTGVLTAPVESGPDTKVTATAAGLHADGTAVCGPSWSTHVRLAHLGGPGVKQVDTVPNILFLPDGFQDTDADKAQYNRLVGIVKDRLESRPHTRPYAALTGRVNYWRGWVPSPDAGVTVLDELDPSPAPGELPATAVPLPLPSATRPAAGWSLADVVNAIGLPNPADYPAGTTVESKIVFLQNVYDDLITEDLLRPRFAEWVALNDRLLLNERDTAFHMAFSERPSADVNLLEHLISPNPRRISDNDFNKFLDALRGPDDDVLPAGLWSTGKDRNRVVVLCRSSRYGGLASRRKVSDDSTGLTVGVSLAARPFHRVRLNDGGNGFDLKPDDIPTDVFYGVWLTVAHELGHSFGLGDEYGGKTAAPTPLKIRQVRATPNVQDRASLSADGTPAGAIDTSKIKWAEWPRIAKAGVLKNGMTAPAVGPFTVDLVDVKASRLRTDDIVMFRRRPLATAGPPSSICKIIAADPAANTVTVEPLFGATIAIFPAGSILLAYVRKPDPDFKANKFGGLLTLADPDVLQRITDTQNPLNANPMKGEADPPNDDHGRACGNVKLPVPTFATNFPHRAAPRPPGFSYWTIGLYENGSEHNCGIYRPTGTCVMNRQFFVEPKTKSVKLADFCIICRYAFVDNADPTLHGAVEADFRERYGKRGAR</sequence>
<feature type="compositionally biased region" description="Basic and acidic residues" evidence="1">
    <location>
        <begin position="733"/>
        <end position="744"/>
    </location>
</feature>
<dbReference type="InterPro" id="IPR024079">
    <property type="entry name" value="MetalloPept_cat_dom_sf"/>
</dbReference>
<evidence type="ECO:0000313" key="2">
    <source>
        <dbReference type="EMBL" id="WIX99848.1"/>
    </source>
</evidence>
<name>A0A9Y2NFK8_9PSEU</name>
<gene>
    <name evidence="2" type="ORF">QRX60_38225</name>
</gene>
<proteinExistence type="predicted"/>
<evidence type="ECO:0000256" key="1">
    <source>
        <dbReference type="SAM" id="MobiDB-lite"/>
    </source>
</evidence>
<dbReference type="AlphaFoldDB" id="A0A9Y2NFK8"/>
<dbReference type="RefSeq" id="WP_285996327.1">
    <property type="nucleotide sequence ID" value="NZ_CP127295.1"/>
</dbReference>
<accession>A0A9Y2NFK8</accession>
<dbReference type="SUPFAM" id="SSF55486">
    <property type="entry name" value="Metalloproteases ('zincins'), catalytic domain"/>
    <property type="match status" value="1"/>
</dbReference>